<comment type="caution">
    <text evidence="1">The sequence shown here is derived from an EMBL/GenBank/DDBJ whole genome shotgun (WGS) entry which is preliminary data.</text>
</comment>
<gene>
    <name evidence="1" type="ORF">Q5H92_16910</name>
</gene>
<evidence type="ECO:0000313" key="1">
    <source>
        <dbReference type="EMBL" id="MDO7848048.1"/>
    </source>
</evidence>
<dbReference type="Proteomes" id="UP001167796">
    <property type="component" value="Unassembled WGS sequence"/>
</dbReference>
<dbReference type="EMBL" id="JAUQSX010000009">
    <property type="protein sequence ID" value="MDO7848048.1"/>
    <property type="molecule type" value="Genomic_DNA"/>
</dbReference>
<accession>A0ABT9ADV7</accession>
<sequence length="403" mass="44605">MGCLGLVLSAARPACAQTPADTAGRQLDAQLRRLEVSPLLRVVQAREALVAELRHNRAGRLPGLLDYLLQQLPAVDSSARLSVNERALLLAAAGRFAALLKQAVPARAYFGRDCRVPFRTFPADGLAEAAQAFVARRADSLIRVAARRVRQPAADSAFLPLYLRVLANGREEVSDSLDAGLRRFVQRYPASPLAGVAKWYVRYEFVPSPFTVGGEFFLGGTFFQGELSEAFTNTVRLGMGGEASWQRYLLYARLTTGDLRPRATYTFGQAVWEPEQSLNYSQVELSAGYCVLENKWLRLTPFAGASLLWFAPATVNNQPVRPEADYRLWFARPLTAGLNLEIKLDKDREHRFGRGPLSDSNWTLRLRSGWRQAQAQQGPPTAGGVYYVEAGLGIFVRMAGTRR</sequence>
<name>A0ABT9ADV7_9BACT</name>
<keyword evidence="2" id="KW-1185">Reference proteome</keyword>
<organism evidence="1 2">
    <name type="scientific">Hymenobacter mellowenesis</name>
    <dbReference type="NCBI Taxonomy" id="3063995"/>
    <lineage>
        <taxon>Bacteria</taxon>
        <taxon>Pseudomonadati</taxon>
        <taxon>Bacteroidota</taxon>
        <taxon>Cytophagia</taxon>
        <taxon>Cytophagales</taxon>
        <taxon>Hymenobacteraceae</taxon>
        <taxon>Hymenobacter</taxon>
    </lineage>
</organism>
<dbReference type="RefSeq" id="WP_305012730.1">
    <property type="nucleotide sequence ID" value="NZ_JAUQSX010000009.1"/>
</dbReference>
<proteinExistence type="predicted"/>
<reference evidence="1" key="1">
    <citation type="submission" date="2023-07" db="EMBL/GenBank/DDBJ databases">
        <authorList>
            <person name="Kim M.K."/>
        </authorList>
    </citation>
    <scope>NUCLEOTIDE SEQUENCE</scope>
    <source>
        <strain evidence="1">M29</strain>
    </source>
</reference>
<protein>
    <submittedName>
        <fullName evidence="1">Uncharacterized protein</fullName>
    </submittedName>
</protein>
<evidence type="ECO:0000313" key="2">
    <source>
        <dbReference type="Proteomes" id="UP001167796"/>
    </source>
</evidence>